<keyword evidence="3 6" id="KW-0812">Transmembrane</keyword>
<feature type="transmembrane region" description="Helical" evidence="6">
    <location>
        <begin position="161"/>
        <end position="179"/>
    </location>
</feature>
<feature type="domain" description="DUF2179" evidence="7">
    <location>
        <begin position="230"/>
        <end position="277"/>
    </location>
</feature>
<dbReference type="EMBL" id="RHGY01000004">
    <property type="protein sequence ID" value="RRG17945.1"/>
    <property type="molecule type" value="Genomic_DNA"/>
</dbReference>
<feature type="transmembrane region" description="Helical" evidence="6">
    <location>
        <begin position="89"/>
        <end position="107"/>
    </location>
</feature>
<evidence type="ECO:0000256" key="1">
    <source>
        <dbReference type="ARBA" id="ARBA00004651"/>
    </source>
</evidence>
<sequence length="292" mass="32856">MTQIMLYFDRHEYAARIVAAIIYALTSAIAINIFWTPGHIYSSGFTGLAQILNTLGIRYLHMNISIGLLLILLNVPVLILGYRKLGYRFTMFTGLALVLAALAIRIVPSPGEWVRDPLVLAIFGGGINGFGTGFALRTGLSTGGLDIIGIVARKKFGMRMGAVNLTFNFFILLTAGYLFGPQYALYTGISLIVNAYMIDNFYTRQQKLQVMIVTEQPDRVIEMLQQNIRRGITIVHDAEGGYNHHEKEILFTVISAYERYDFRDALEQADPKAWSSTWRIEHTTGRFYEPKL</sequence>
<feature type="transmembrane region" description="Helical" evidence="6">
    <location>
        <begin position="62"/>
        <end position="82"/>
    </location>
</feature>
<evidence type="ECO:0000313" key="9">
    <source>
        <dbReference type="Proteomes" id="UP000275836"/>
    </source>
</evidence>
<feature type="transmembrane region" description="Helical" evidence="6">
    <location>
        <begin position="185"/>
        <end position="202"/>
    </location>
</feature>
<reference evidence="8 9" key="1">
    <citation type="submission" date="2018-10" db="EMBL/GenBank/DDBJ databases">
        <title>Draft genome sequence of Weissella viridescens UCO-SMC3.</title>
        <authorList>
            <person name="Garcia-Cancino A."/>
            <person name="Espinoza-Monje M."/>
            <person name="Albarracin L."/>
            <person name="Garcia-Castillo V."/>
            <person name="Campos-Martin J."/>
            <person name="Nakano Y."/>
            <person name="Guitierrez-Zamorano C."/>
            <person name="Ikeda-Ohtsubo W."/>
            <person name="Morita H."/>
            <person name="Kitazawa H."/>
            <person name="Villena J."/>
        </authorList>
    </citation>
    <scope>NUCLEOTIDE SEQUENCE [LARGE SCALE GENOMIC DNA]</scope>
    <source>
        <strain evidence="8 9">UCO-SMC3</strain>
    </source>
</reference>
<proteinExistence type="predicted"/>
<dbReference type="Proteomes" id="UP000275836">
    <property type="component" value="Unassembled WGS sequence"/>
</dbReference>
<dbReference type="InterPro" id="IPR019264">
    <property type="entry name" value="DUF2179"/>
</dbReference>
<protein>
    <submittedName>
        <fullName evidence="8">YitT family protein</fullName>
    </submittedName>
</protein>
<evidence type="ECO:0000256" key="2">
    <source>
        <dbReference type="ARBA" id="ARBA00022475"/>
    </source>
</evidence>
<dbReference type="InterPro" id="IPR015867">
    <property type="entry name" value="N-reg_PII/ATP_PRibTrfase_C"/>
</dbReference>
<dbReference type="InterPro" id="IPR051461">
    <property type="entry name" value="UPF0750_membrane"/>
</dbReference>
<feature type="transmembrane region" description="Helical" evidence="6">
    <location>
        <begin position="119"/>
        <end position="140"/>
    </location>
</feature>
<dbReference type="PANTHER" id="PTHR33545">
    <property type="entry name" value="UPF0750 MEMBRANE PROTEIN YITT-RELATED"/>
    <property type="match status" value="1"/>
</dbReference>
<dbReference type="Pfam" id="PF02588">
    <property type="entry name" value="YitT_membrane"/>
    <property type="match status" value="1"/>
</dbReference>
<dbReference type="PANTHER" id="PTHR33545:SF5">
    <property type="entry name" value="UPF0750 MEMBRANE PROTEIN YITT"/>
    <property type="match status" value="1"/>
</dbReference>
<keyword evidence="4 6" id="KW-1133">Transmembrane helix</keyword>
<dbReference type="Gene3D" id="3.30.70.120">
    <property type="match status" value="1"/>
</dbReference>
<keyword evidence="5 6" id="KW-0472">Membrane</keyword>
<evidence type="ECO:0000256" key="5">
    <source>
        <dbReference type="ARBA" id="ARBA00023136"/>
    </source>
</evidence>
<dbReference type="PIRSF" id="PIRSF006483">
    <property type="entry name" value="Membrane_protein_YitT"/>
    <property type="match status" value="1"/>
</dbReference>
<dbReference type="InterPro" id="IPR003740">
    <property type="entry name" value="YitT"/>
</dbReference>
<comment type="caution">
    <text evidence="8">The sequence shown here is derived from an EMBL/GenBank/DDBJ whole genome shotgun (WGS) entry which is preliminary data.</text>
</comment>
<evidence type="ECO:0000256" key="4">
    <source>
        <dbReference type="ARBA" id="ARBA00022989"/>
    </source>
</evidence>
<evidence type="ECO:0000256" key="3">
    <source>
        <dbReference type="ARBA" id="ARBA00022692"/>
    </source>
</evidence>
<accession>A0A3P2RET5</accession>
<dbReference type="CDD" id="cd16380">
    <property type="entry name" value="YitT_C"/>
    <property type="match status" value="1"/>
</dbReference>
<keyword evidence="2" id="KW-1003">Cell membrane</keyword>
<dbReference type="AlphaFoldDB" id="A0A3P2RET5"/>
<dbReference type="Pfam" id="PF10035">
    <property type="entry name" value="DUF2179"/>
    <property type="match status" value="1"/>
</dbReference>
<gene>
    <name evidence="8" type="ORF">D3P96_04580</name>
</gene>
<dbReference type="GO" id="GO:0005886">
    <property type="term" value="C:plasma membrane"/>
    <property type="evidence" value="ECO:0007669"/>
    <property type="project" value="UniProtKB-SubCell"/>
</dbReference>
<evidence type="ECO:0000256" key="6">
    <source>
        <dbReference type="SAM" id="Phobius"/>
    </source>
</evidence>
<dbReference type="OrthoDB" id="2417289at2"/>
<organism evidence="8 9">
    <name type="scientific">Weissella viridescens</name>
    <name type="common">Lactobacillus viridescens</name>
    <dbReference type="NCBI Taxonomy" id="1629"/>
    <lineage>
        <taxon>Bacteria</taxon>
        <taxon>Bacillati</taxon>
        <taxon>Bacillota</taxon>
        <taxon>Bacilli</taxon>
        <taxon>Lactobacillales</taxon>
        <taxon>Lactobacillaceae</taxon>
        <taxon>Weissella</taxon>
    </lineage>
</organism>
<comment type="subcellular location">
    <subcellularLocation>
        <location evidence="1">Cell membrane</location>
        <topology evidence="1">Multi-pass membrane protein</topology>
    </subcellularLocation>
</comment>
<name>A0A3P2RET5_WEIVI</name>
<dbReference type="RefSeq" id="WP_124943204.1">
    <property type="nucleotide sequence ID" value="NZ_RHGY01000004.1"/>
</dbReference>
<feature type="transmembrane region" description="Helical" evidence="6">
    <location>
        <begin position="13"/>
        <end position="35"/>
    </location>
</feature>
<evidence type="ECO:0000259" key="7">
    <source>
        <dbReference type="Pfam" id="PF10035"/>
    </source>
</evidence>
<evidence type="ECO:0000313" key="8">
    <source>
        <dbReference type="EMBL" id="RRG17945.1"/>
    </source>
</evidence>